<evidence type="ECO:0000313" key="1">
    <source>
        <dbReference type="EMBL" id="KKT59565.1"/>
    </source>
</evidence>
<name>A0A0G1IK63_9BACT</name>
<reference evidence="1 2" key="1">
    <citation type="journal article" date="2015" name="Nature">
        <title>rRNA introns, odd ribosomes, and small enigmatic genomes across a large radiation of phyla.</title>
        <authorList>
            <person name="Brown C.T."/>
            <person name="Hug L.A."/>
            <person name="Thomas B.C."/>
            <person name="Sharon I."/>
            <person name="Castelle C.J."/>
            <person name="Singh A."/>
            <person name="Wilkins M.J."/>
            <person name="Williams K.H."/>
            <person name="Banfield J.F."/>
        </authorList>
    </citation>
    <scope>NUCLEOTIDE SEQUENCE [LARGE SCALE GENOMIC DNA]</scope>
</reference>
<gene>
    <name evidence="1" type="ORF">UW52_C0037G0013</name>
</gene>
<dbReference type="Proteomes" id="UP000034521">
    <property type="component" value="Unassembled WGS sequence"/>
</dbReference>
<protein>
    <submittedName>
        <fullName evidence="1">Uncharacterized protein</fullName>
    </submittedName>
</protein>
<dbReference type="EMBL" id="LCIQ01000037">
    <property type="protein sequence ID" value="KKT59565.1"/>
    <property type="molecule type" value="Genomic_DNA"/>
</dbReference>
<proteinExistence type="predicted"/>
<comment type="caution">
    <text evidence="1">The sequence shown here is derived from an EMBL/GenBank/DDBJ whole genome shotgun (WGS) entry which is preliminary data.</text>
</comment>
<sequence length="112" mass="13351">MYHTTLSYEKWQSLLLVEQLANVGSEVERAMIWRAKNQKYMKLALFRALELIDLTLKDTKNREGLREITRIREFIVDYFLGSNQYGSSDAFWKRYFMAYTVASGKNRKLRIL</sequence>
<accession>A0A0G1IK63</accession>
<organism evidence="1 2">
    <name type="scientific">Candidatus Gottesmanbacteria bacterium GW2011_GWA1_44_24b</name>
    <dbReference type="NCBI Taxonomy" id="1618437"/>
    <lineage>
        <taxon>Bacteria</taxon>
        <taxon>Candidatus Gottesmaniibacteriota</taxon>
    </lineage>
</organism>
<evidence type="ECO:0000313" key="2">
    <source>
        <dbReference type="Proteomes" id="UP000034521"/>
    </source>
</evidence>
<dbReference type="AlphaFoldDB" id="A0A0G1IK63"/>